<reference evidence="5" key="1">
    <citation type="submission" date="2019-09" db="EMBL/GenBank/DDBJ databases">
        <authorList>
            <person name="Li J."/>
        </authorList>
    </citation>
    <scope>NUCLEOTIDE SEQUENCE [LARGE SCALE GENOMIC DNA]</scope>
    <source>
        <strain evidence="5">JCM 14732</strain>
    </source>
</reference>
<dbReference type="InterPro" id="IPR001310">
    <property type="entry name" value="Histidine_triad_HIT"/>
</dbReference>
<keyword evidence="6" id="KW-1185">Reference proteome</keyword>
<dbReference type="RefSeq" id="WP_149688060.1">
    <property type="nucleotide sequence ID" value="NZ_SDPQ02000001.1"/>
</dbReference>
<feature type="domain" description="HIT" evidence="4">
    <location>
        <begin position="9"/>
        <end position="116"/>
    </location>
</feature>
<dbReference type="PRINTS" id="PR00332">
    <property type="entry name" value="HISTRIAD"/>
</dbReference>
<dbReference type="PANTHER" id="PTHR23089">
    <property type="entry name" value="HISTIDINE TRIAD HIT PROTEIN"/>
    <property type="match status" value="1"/>
</dbReference>
<dbReference type="Gene3D" id="3.30.428.10">
    <property type="entry name" value="HIT-like"/>
    <property type="match status" value="1"/>
</dbReference>
<evidence type="ECO:0000256" key="2">
    <source>
        <dbReference type="PIRSR" id="PIRSR601310-3"/>
    </source>
</evidence>
<feature type="short sequence motif" description="Histidine triad motif" evidence="2 3">
    <location>
        <begin position="100"/>
        <end position="104"/>
    </location>
</feature>
<dbReference type="InterPro" id="IPR011146">
    <property type="entry name" value="HIT-like"/>
</dbReference>
<sequence length="116" mass="12263">MSASDPDCIFCKIVVGDIPAEIVSTTDHTVAFRDLDPQAPTHVLVIPKRHEPDIGSLAAADAEATIALLGEAKRIAETEGNGSYRLVFNTGADAHQTVFHCHAHVLAGRALGWPPG</sequence>
<accession>A0A5M4FIM0</accession>
<gene>
    <name evidence="5" type="ORF">ESP70_004130</name>
</gene>
<dbReference type="Pfam" id="PF01230">
    <property type="entry name" value="HIT"/>
    <property type="match status" value="1"/>
</dbReference>
<organism evidence="5 6">
    <name type="scientific">Aeromicrobium ginsengisoli</name>
    <dbReference type="NCBI Taxonomy" id="363867"/>
    <lineage>
        <taxon>Bacteria</taxon>
        <taxon>Bacillati</taxon>
        <taxon>Actinomycetota</taxon>
        <taxon>Actinomycetes</taxon>
        <taxon>Propionibacteriales</taxon>
        <taxon>Nocardioidaceae</taxon>
        <taxon>Aeromicrobium</taxon>
    </lineage>
</organism>
<evidence type="ECO:0000256" key="3">
    <source>
        <dbReference type="PROSITE-ProRule" id="PRU00464"/>
    </source>
</evidence>
<dbReference type="Proteomes" id="UP000380867">
    <property type="component" value="Unassembled WGS sequence"/>
</dbReference>
<dbReference type="GO" id="GO:0003824">
    <property type="term" value="F:catalytic activity"/>
    <property type="evidence" value="ECO:0007669"/>
    <property type="project" value="InterPro"/>
</dbReference>
<protein>
    <submittedName>
        <fullName evidence="5">HIT domain-containing protein</fullName>
    </submittedName>
</protein>
<evidence type="ECO:0000256" key="1">
    <source>
        <dbReference type="PIRSR" id="PIRSR601310-1"/>
    </source>
</evidence>
<name>A0A5M4FIM0_9ACTN</name>
<comment type="caution">
    <text evidence="5">The sequence shown here is derived from an EMBL/GenBank/DDBJ whole genome shotgun (WGS) entry which is preliminary data.</text>
</comment>
<dbReference type="AlphaFoldDB" id="A0A5M4FIM0"/>
<proteinExistence type="predicted"/>
<evidence type="ECO:0000313" key="5">
    <source>
        <dbReference type="EMBL" id="KAA1399950.1"/>
    </source>
</evidence>
<dbReference type="InterPro" id="IPR036265">
    <property type="entry name" value="HIT-like_sf"/>
</dbReference>
<dbReference type="OrthoDB" id="9784774at2"/>
<dbReference type="SUPFAM" id="SSF54197">
    <property type="entry name" value="HIT-like"/>
    <property type="match status" value="1"/>
</dbReference>
<evidence type="ECO:0000313" key="6">
    <source>
        <dbReference type="Proteomes" id="UP000380867"/>
    </source>
</evidence>
<dbReference type="EMBL" id="SDPQ02000001">
    <property type="protein sequence ID" value="KAA1399950.1"/>
    <property type="molecule type" value="Genomic_DNA"/>
</dbReference>
<feature type="active site" description="Tele-AMP-histidine intermediate" evidence="1">
    <location>
        <position position="102"/>
    </location>
</feature>
<evidence type="ECO:0000259" key="4">
    <source>
        <dbReference type="PROSITE" id="PS51084"/>
    </source>
</evidence>
<dbReference type="PROSITE" id="PS51084">
    <property type="entry name" value="HIT_2"/>
    <property type="match status" value="1"/>
</dbReference>